<keyword evidence="7 21" id="KW-0378">Hydrolase</keyword>
<evidence type="ECO:0000256" key="21">
    <source>
        <dbReference type="RuleBase" id="RU361193"/>
    </source>
</evidence>
<evidence type="ECO:0000256" key="13">
    <source>
        <dbReference type="ARBA" id="ARBA00023157"/>
    </source>
</evidence>
<keyword evidence="10" id="KW-0735">Signal-anchor</keyword>
<comment type="catalytic activity">
    <reaction evidence="16">
        <text>N(4)-(alpha-D-Man-(1-&gt;2)-alpha-D-Man-(1-&gt;2)-alpha-D-Man-(1-&gt;3)-[alpha-D-Man-(1-&gt;2)-alpha-D-Man-(1-&gt;3)-[alpha-D-Man-(1-&gt;2)-alpha-D-Man-(1-&gt;6)]-alpha-D-Man-(1-&gt;6)]-beta-D-Man-(1-&gt;4)-beta-D-GlcNAc-(1-&gt;4)-beta-D-GlcNAc)-L-asparaginyl-[protein] (N-glucan mannose isomer 9A1,2,3B1,2,3) + 4 H2O = N(4)-(alpha-D-Man-(1-&gt;3)-[alpha-D-Man-(1-&gt;3)-[alpha-D-Man-(1-&gt;6)]-alpha-D-Man-(1-&gt;6)]-beta-D-Man-(1-&gt;4)-beta-D-GlcNAc-(1-&gt;4)-beta-D-GlcNAc)-L-asparaginyl-[protein] (N-glucan mannose isomer 5A1,2) + 4 beta-D-mannose</text>
        <dbReference type="Rhea" id="RHEA:56008"/>
        <dbReference type="Rhea" id="RHEA-COMP:14356"/>
        <dbReference type="Rhea" id="RHEA-COMP:14367"/>
        <dbReference type="ChEBI" id="CHEBI:15377"/>
        <dbReference type="ChEBI" id="CHEBI:28563"/>
        <dbReference type="ChEBI" id="CHEBI:59087"/>
        <dbReference type="ChEBI" id="CHEBI:139493"/>
        <dbReference type="EC" id="3.2.1.113"/>
    </reaction>
</comment>
<evidence type="ECO:0000256" key="9">
    <source>
        <dbReference type="ARBA" id="ARBA00022837"/>
    </source>
</evidence>
<sequence>MTNINTISGQYYSLNLGTIEIKHTRQSFYRYWNRLHRFQKTLVLIVVFLSSFYVLTHIEFHHKQLKNIPSNHEHQPLKKEQNNVKQIPERFIQINNAKRPPYSLRKIDMKGPTNERQKKVVDAFLHGWKGYKENAWGQDELKPISKTSSSWFNLGLTIVDSLDTIYIMNLQDEFKEARDWVESKLNFDIDRYNNLFELTIRILGGLLSAYHLSADKIFLEKAYDFGNRSLPAFNTKSSIPFSDLNLMKRSAKSPSWTSDSSLAEVATLSLEFNDLTYLTSDDRFQNVIEKINQVLHKLNKPNGLAPIYIDTNDGQFRGHTITLGARGDSYYEYLLKQWIQKGANFDKNDKNYYLLADWLEAIQGIKDKLIRKTQPNGYMFVGELLSDTFSPKMDHLVCFLPGNIALGHLYLSKNPDFPQDQLKELINMAEQLTETCYQMYAKFATGLSPEIAYFNTHEDSSQDFYAKDNDRHNLLRPETIESLYYMKKITKDKKYEEYGWKIFEAFEKYTKIPGGGYSSINDVSNTGNSNYRDKMESFFLAETLKYFYLLFEDDDSFDFKRWLINTEAHLIPIPKA</sequence>
<dbReference type="GO" id="GO:0010498">
    <property type="term" value="P:proteasomal protein catabolic process"/>
    <property type="evidence" value="ECO:0007669"/>
    <property type="project" value="UniProtKB-ARBA"/>
</dbReference>
<dbReference type="EC" id="3.2.1.-" evidence="21"/>
<evidence type="ECO:0000256" key="14">
    <source>
        <dbReference type="ARBA" id="ARBA00023295"/>
    </source>
</evidence>
<comment type="subcellular location">
    <subcellularLocation>
        <location evidence="2">Endoplasmic reticulum membrane</location>
        <topology evidence="2">Single-pass type II membrane protein</topology>
    </subcellularLocation>
</comment>
<keyword evidence="5 22" id="KW-0812">Transmembrane</keyword>
<evidence type="ECO:0000256" key="15">
    <source>
        <dbReference type="ARBA" id="ARBA00047669"/>
    </source>
</evidence>
<dbReference type="EMBL" id="CAJNOC010001962">
    <property type="protein sequence ID" value="CAF0903570.1"/>
    <property type="molecule type" value="Genomic_DNA"/>
</dbReference>
<feature type="binding site" evidence="19">
    <location>
        <position position="566"/>
    </location>
    <ligand>
        <name>Ca(2+)</name>
        <dbReference type="ChEBI" id="CHEBI:29108"/>
    </ligand>
</feature>
<keyword evidence="14 21" id="KW-0326">Glycosidase</keyword>
<dbReference type="OrthoDB" id="8118055at2759"/>
<evidence type="ECO:0000256" key="19">
    <source>
        <dbReference type="PIRSR" id="PIRSR601382-2"/>
    </source>
</evidence>
<dbReference type="InterPro" id="IPR012341">
    <property type="entry name" value="6hp_glycosidase-like_sf"/>
</dbReference>
<evidence type="ECO:0000256" key="18">
    <source>
        <dbReference type="PIRSR" id="PIRSR601382-1"/>
    </source>
</evidence>
<dbReference type="Proteomes" id="UP000663879">
    <property type="component" value="Unassembled WGS sequence"/>
</dbReference>
<evidence type="ECO:0000256" key="8">
    <source>
        <dbReference type="ARBA" id="ARBA00022824"/>
    </source>
</evidence>
<gene>
    <name evidence="23" type="ORF">OXX778_LOCUS11525</name>
</gene>
<dbReference type="PANTHER" id="PTHR11742">
    <property type="entry name" value="MANNOSYL-OLIGOSACCHARIDE ALPHA-1,2-MANNOSIDASE-RELATED"/>
    <property type="match status" value="1"/>
</dbReference>
<evidence type="ECO:0000256" key="22">
    <source>
        <dbReference type="SAM" id="Phobius"/>
    </source>
</evidence>
<comment type="catalytic activity">
    <reaction evidence="15">
        <text>N(4)-(alpha-D-Man-(1-&gt;2)-alpha-D-Man-(1-&gt;2)-alpha-D-Man-(1-&gt;3)-[alpha-D-Man-(1-&gt;3)-[alpha-D-Man-(1-&gt;2)-alpha-D-Man-(1-&gt;6)]-alpha-D-Man-(1-&gt;6)]-beta-D-Man-(1-&gt;4)-beta-D-GlcNAc-(1-&gt;4)-beta-D-GlcNAc)-L-asparaginyl-[protein] (N-glucan mannose isomer 8A1,2,3B1,3) + 3 H2O = N(4)-(alpha-D-Man-(1-&gt;3)-[alpha-D-Man-(1-&gt;3)-[alpha-D-Man-(1-&gt;6)]-alpha-D-Man-(1-&gt;6)]-beta-D-Man-(1-&gt;4)-beta-D-GlcNAc-(1-&gt;4)-beta-D-GlcNAc)-L-asparaginyl-[protein] (N-glucan mannose isomer 5A1,2) + 3 beta-D-mannose</text>
        <dbReference type="Rhea" id="RHEA:56028"/>
        <dbReference type="Rhea" id="RHEA-COMP:14358"/>
        <dbReference type="Rhea" id="RHEA-COMP:14367"/>
        <dbReference type="ChEBI" id="CHEBI:15377"/>
        <dbReference type="ChEBI" id="CHEBI:28563"/>
        <dbReference type="ChEBI" id="CHEBI:59087"/>
        <dbReference type="ChEBI" id="CHEBI:60628"/>
        <dbReference type="EC" id="3.2.1.113"/>
    </reaction>
</comment>
<dbReference type="PRINTS" id="PR00747">
    <property type="entry name" value="GLYHDRLASE47"/>
</dbReference>
<comment type="pathway">
    <text evidence="3">Protein modification; protein glycosylation.</text>
</comment>
<evidence type="ECO:0000256" key="7">
    <source>
        <dbReference type="ARBA" id="ARBA00022801"/>
    </source>
</evidence>
<accession>A0A813ZSN6</accession>
<dbReference type="PANTHER" id="PTHR11742:SF55">
    <property type="entry name" value="ENDOPLASMIC RETICULUM MANNOSYL-OLIGOSACCHARIDE 1,2-ALPHA-MANNOSIDASE"/>
    <property type="match status" value="1"/>
</dbReference>
<evidence type="ECO:0000256" key="2">
    <source>
        <dbReference type="ARBA" id="ARBA00004648"/>
    </source>
</evidence>
<evidence type="ECO:0000256" key="6">
    <source>
        <dbReference type="ARBA" id="ARBA00022723"/>
    </source>
</evidence>
<dbReference type="GO" id="GO:0005975">
    <property type="term" value="P:carbohydrate metabolic process"/>
    <property type="evidence" value="ECO:0007669"/>
    <property type="project" value="InterPro"/>
</dbReference>
<reference evidence="23" key="1">
    <citation type="submission" date="2021-02" db="EMBL/GenBank/DDBJ databases">
        <authorList>
            <person name="Nowell W R."/>
        </authorList>
    </citation>
    <scope>NUCLEOTIDE SEQUENCE</scope>
    <source>
        <strain evidence="23">Ploen Becks lab</strain>
    </source>
</reference>
<evidence type="ECO:0000313" key="23">
    <source>
        <dbReference type="EMBL" id="CAF0903570.1"/>
    </source>
</evidence>
<evidence type="ECO:0000256" key="3">
    <source>
        <dbReference type="ARBA" id="ARBA00004922"/>
    </source>
</evidence>
<keyword evidence="24" id="KW-1185">Reference proteome</keyword>
<evidence type="ECO:0000256" key="20">
    <source>
        <dbReference type="PIRSR" id="PIRSR601382-3"/>
    </source>
</evidence>
<dbReference type="FunFam" id="1.50.10.10:FF:000010">
    <property type="entry name" value="alpha-1,2-Mannosidase"/>
    <property type="match status" value="1"/>
</dbReference>
<keyword evidence="9 19" id="KW-0106">Calcium</keyword>
<feature type="active site" evidence="18">
    <location>
        <position position="478"/>
    </location>
</feature>
<protein>
    <recommendedName>
        <fullName evidence="21">alpha-1,2-Mannosidase</fullName>
        <ecNumber evidence="21">3.2.1.-</ecNumber>
    </recommendedName>
</protein>
<evidence type="ECO:0000256" key="5">
    <source>
        <dbReference type="ARBA" id="ARBA00022692"/>
    </source>
</evidence>
<feature type="transmembrane region" description="Helical" evidence="22">
    <location>
        <begin position="41"/>
        <end position="60"/>
    </location>
</feature>
<feature type="disulfide bond" evidence="20">
    <location>
        <begin position="398"/>
        <end position="436"/>
    </location>
</feature>
<feature type="active site" description="Proton donor" evidence="18">
    <location>
        <position position="197"/>
    </location>
</feature>
<evidence type="ECO:0000256" key="10">
    <source>
        <dbReference type="ARBA" id="ARBA00022968"/>
    </source>
</evidence>
<dbReference type="GO" id="GO:0034976">
    <property type="term" value="P:response to endoplasmic reticulum stress"/>
    <property type="evidence" value="ECO:0007669"/>
    <property type="project" value="UniProtKB-ARBA"/>
</dbReference>
<dbReference type="InterPro" id="IPR036026">
    <property type="entry name" value="Seven-hairpin_glycosidases"/>
</dbReference>
<dbReference type="GO" id="GO:0005789">
    <property type="term" value="C:endoplasmic reticulum membrane"/>
    <property type="evidence" value="ECO:0007669"/>
    <property type="project" value="UniProtKB-SubCell"/>
</dbReference>
<keyword evidence="8" id="KW-0256">Endoplasmic reticulum</keyword>
<dbReference type="Gene3D" id="1.50.10.10">
    <property type="match status" value="1"/>
</dbReference>
<evidence type="ECO:0000256" key="4">
    <source>
        <dbReference type="ARBA" id="ARBA00007658"/>
    </source>
</evidence>
<dbReference type="AlphaFoldDB" id="A0A813ZSN6"/>
<evidence type="ECO:0000256" key="16">
    <source>
        <dbReference type="ARBA" id="ARBA00048605"/>
    </source>
</evidence>
<proteinExistence type="inferred from homology"/>
<evidence type="ECO:0000256" key="1">
    <source>
        <dbReference type="ARBA" id="ARBA00001913"/>
    </source>
</evidence>
<dbReference type="SUPFAM" id="SSF48225">
    <property type="entry name" value="Seven-hairpin glycosidases"/>
    <property type="match status" value="1"/>
</dbReference>
<evidence type="ECO:0000313" key="24">
    <source>
        <dbReference type="Proteomes" id="UP000663879"/>
    </source>
</evidence>
<comment type="caution">
    <text evidence="23">The sequence shown here is derived from an EMBL/GenBank/DDBJ whole genome shotgun (WGS) entry which is preliminary data.</text>
</comment>
<name>A0A813ZSN6_9BILA</name>
<comment type="similarity">
    <text evidence="4 21">Belongs to the glycosyl hydrolase 47 family.</text>
</comment>
<organism evidence="23 24">
    <name type="scientific">Brachionus calyciflorus</name>
    <dbReference type="NCBI Taxonomy" id="104777"/>
    <lineage>
        <taxon>Eukaryota</taxon>
        <taxon>Metazoa</taxon>
        <taxon>Spiralia</taxon>
        <taxon>Gnathifera</taxon>
        <taxon>Rotifera</taxon>
        <taxon>Eurotatoria</taxon>
        <taxon>Monogononta</taxon>
        <taxon>Pseudotrocha</taxon>
        <taxon>Ploima</taxon>
        <taxon>Brachionidae</taxon>
        <taxon>Brachionus</taxon>
    </lineage>
</organism>
<keyword evidence="11 22" id="KW-1133">Transmembrane helix</keyword>
<evidence type="ECO:0000256" key="17">
    <source>
        <dbReference type="ARBA" id="ARBA00053655"/>
    </source>
</evidence>
<comment type="function">
    <text evidence="17">Involved in glycoprotein quality control targeting of misfolded glycoproteins for degradation. It primarily trims a single alpha-1,2-linked mannose residue from Man(9)GlcNAc(2) to produce Man(8)GlcNAc(2), but at high enzyme concentrations, as found in the ER quality control compartment (ERQC), it further trims the carbohydrates to Man(5-6)GlcNAc(2).</text>
</comment>
<feature type="active site" description="Proton donor" evidence="18">
    <location>
        <position position="450"/>
    </location>
</feature>
<evidence type="ECO:0000256" key="12">
    <source>
        <dbReference type="ARBA" id="ARBA00023136"/>
    </source>
</evidence>
<feature type="active site" evidence="18">
    <location>
        <position position="328"/>
    </location>
</feature>
<dbReference type="InterPro" id="IPR001382">
    <property type="entry name" value="Glyco_hydro_47"/>
</dbReference>
<dbReference type="GO" id="GO:0004571">
    <property type="term" value="F:mannosyl-oligosaccharide 1,2-alpha-mannosidase activity"/>
    <property type="evidence" value="ECO:0007669"/>
    <property type="project" value="UniProtKB-EC"/>
</dbReference>
<keyword evidence="13 20" id="KW-1015">Disulfide bond</keyword>
<dbReference type="Pfam" id="PF01532">
    <property type="entry name" value="Glyco_hydro_47"/>
    <property type="match status" value="1"/>
</dbReference>
<comment type="cofactor">
    <cofactor evidence="1 19">
        <name>Ca(2+)</name>
        <dbReference type="ChEBI" id="CHEBI:29108"/>
    </cofactor>
</comment>
<keyword evidence="12 22" id="KW-0472">Membrane</keyword>
<dbReference type="InterPro" id="IPR050749">
    <property type="entry name" value="Glycosyl_Hydrolase_47"/>
</dbReference>
<dbReference type="GO" id="GO:0005509">
    <property type="term" value="F:calcium ion binding"/>
    <property type="evidence" value="ECO:0007669"/>
    <property type="project" value="InterPro"/>
</dbReference>
<evidence type="ECO:0000256" key="11">
    <source>
        <dbReference type="ARBA" id="ARBA00022989"/>
    </source>
</evidence>
<keyword evidence="6 19" id="KW-0479">Metal-binding</keyword>